<feature type="transmembrane region" description="Helical" evidence="1">
    <location>
        <begin position="280"/>
        <end position="301"/>
    </location>
</feature>
<dbReference type="AlphaFoldDB" id="A0A934W9M7"/>
<reference evidence="3" key="1">
    <citation type="submission" date="2021-01" db="EMBL/GenBank/DDBJ databases">
        <title>Genome sequence of strain Noviherbaspirillum sp. DKR-6.</title>
        <authorList>
            <person name="Chaudhary D.K."/>
        </authorList>
    </citation>
    <scope>NUCLEOTIDE SEQUENCE</scope>
    <source>
        <strain evidence="3">DKR-6</strain>
    </source>
</reference>
<dbReference type="RefSeq" id="WP_200597484.1">
    <property type="nucleotide sequence ID" value="NZ_JAEPBG010000020.1"/>
</dbReference>
<dbReference type="EMBL" id="JAEPBG010000020">
    <property type="protein sequence ID" value="MBK4738343.1"/>
    <property type="molecule type" value="Genomic_DNA"/>
</dbReference>
<dbReference type="InterPro" id="IPR043128">
    <property type="entry name" value="Rev_trsase/Diguanyl_cyclase"/>
</dbReference>
<gene>
    <name evidence="3" type="ORF">JJB74_27285</name>
</gene>
<dbReference type="InterPro" id="IPR052163">
    <property type="entry name" value="DGC-Regulatory_Protein"/>
</dbReference>
<dbReference type="GO" id="GO:0003824">
    <property type="term" value="F:catalytic activity"/>
    <property type="evidence" value="ECO:0007669"/>
    <property type="project" value="UniProtKB-ARBA"/>
</dbReference>
<evidence type="ECO:0000259" key="2">
    <source>
        <dbReference type="PROSITE" id="PS50887"/>
    </source>
</evidence>
<dbReference type="CDD" id="cd01949">
    <property type="entry name" value="GGDEF"/>
    <property type="match status" value="1"/>
</dbReference>
<comment type="caution">
    <text evidence="3">The sequence shown here is derived from an EMBL/GenBank/DDBJ whole genome shotgun (WGS) entry which is preliminary data.</text>
</comment>
<keyword evidence="4" id="KW-1185">Reference proteome</keyword>
<sequence>MLNRFRFLSSIRSRLALLVAACLIPASLIAVALLSYDYYRNREALRDSAVITARTIASLVDQQFSGINATLGALATSPALSSRNLKTFYGQALQVLPSQPIQNLMLMDPEGQQLLNTLRPFGERLPRVADSAMLRPLARGDGPVISGLILGAVTGKPQVAICVPIHDKGKHIYSLCAVQPAEQFAQLLHQQQLPADWIVAVLNSGGRMIARSHDMARYLGMPASRDLQEALSFDNEGWFEGKTSEGIPVLAAFSRSTLSNWYIAIGIPAASIAAPAAQKLGWLACTILLLLGASVVVAHVIGRSISQAVHGLVAPALALGHGRELTIPRLNLLEADEVAVALTQASSMLARAQYQATHDALTELPNRSFFNDFVAKQAAHAKRYRSDFSILYIDLDGFKPVNDIHGHAAGDAVLCAVGRRLRASLRESDVAARLGGDEFAVVLVNTTGEAARKLADKLIAVLSAPYDIEGGTARISASIGIAGCEDANQMGVNILQLADTAMYLAKAAGKGRVICSSGMKAAG</sequence>
<keyword evidence="1" id="KW-0812">Transmembrane</keyword>
<dbReference type="Proteomes" id="UP000622890">
    <property type="component" value="Unassembled WGS sequence"/>
</dbReference>
<dbReference type="SUPFAM" id="SSF55073">
    <property type="entry name" value="Nucleotide cyclase"/>
    <property type="match status" value="1"/>
</dbReference>
<feature type="domain" description="GGDEF" evidence="2">
    <location>
        <begin position="386"/>
        <end position="518"/>
    </location>
</feature>
<dbReference type="PANTHER" id="PTHR46663:SF2">
    <property type="entry name" value="GGDEF DOMAIN-CONTAINING PROTEIN"/>
    <property type="match status" value="1"/>
</dbReference>
<evidence type="ECO:0000313" key="3">
    <source>
        <dbReference type="EMBL" id="MBK4738343.1"/>
    </source>
</evidence>
<dbReference type="PANTHER" id="PTHR46663">
    <property type="entry name" value="DIGUANYLATE CYCLASE DGCT-RELATED"/>
    <property type="match status" value="1"/>
</dbReference>
<keyword evidence="1" id="KW-0472">Membrane</keyword>
<dbReference type="Gene3D" id="3.30.450.20">
    <property type="entry name" value="PAS domain"/>
    <property type="match status" value="1"/>
</dbReference>
<evidence type="ECO:0000313" key="4">
    <source>
        <dbReference type="Proteomes" id="UP000622890"/>
    </source>
</evidence>
<keyword evidence="1" id="KW-1133">Transmembrane helix</keyword>
<dbReference type="InterPro" id="IPR000160">
    <property type="entry name" value="GGDEF_dom"/>
</dbReference>
<protein>
    <submittedName>
        <fullName evidence="3">GGDEF domain-containing protein</fullName>
    </submittedName>
</protein>
<evidence type="ECO:0000256" key="1">
    <source>
        <dbReference type="SAM" id="Phobius"/>
    </source>
</evidence>
<dbReference type="PROSITE" id="PS50887">
    <property type="entry name" value="GGDEF"/>
    <property type="match status" value="1"/>
</dbReference>
<dbReference type="InterPro" id="IPR029787">
    <property type="entry name" value="Nucleotide_cyclase"/>
</dbReference>
<dbReference type="CDD" id="cd18774">
    <property type="entry name" value="PDC2_HK_sensor"/>
    <property type="match status" value="1"/>
</dbReference>
<organism evidence="3 4">
    <name type="scientific">Noviherbaspirillum pedocola</name>
    <dbReference type="NCBI Taxonomy" id="2801341"/>
    <lineage>
        <taxon>Bacteria</taxon>
        <taxon>Pseudomonadati</taxon>
        <taxon>Pseudomonadota</taxon>
        <taxon>Betaproteobacteria</taxon>
        <taxon>Burkholderiales</taxon>
        <taxon>Oxalobacteraceae</taxon>
        <taxon>Noviherbaspirillum</taxon>
    </lineage>
</organism>
<accession>A0A934W9M7</accession>
<dbReference type="Pfam" id="PF00990">
    <property type="entry name" value="GGDEF"/>
    <property type="match status" value="1"/>
</dbReference>
<proteinExistence type="predicted"/>
<dbReference type="SMART" id="SM00267">
    <property type="entry name" value="GGDEF"/>
    <property type="match status" value="1"/>
</dbReference>
<dbReference type="FunFam" id="3.30.70.270:FF:000001">
    <property type="entry name" value="Diguanylate cyclase domain protein"/>
    <property type="match status" value="1"/>
</dbReference>
<dbReference type="Gene3D" id="3.30.70.270">
    <property type="match status" value="1"/>
</dbReference>
<name>A0A934W9M7_9BURK</name>
<dbReference type="NCBIfam" id="TIGR00254">
    <property type="entry name" value="GGDEF"/>
    <property type="match status" value="1"/>
</dbReference>